<comment type="subunit">
    <text evidence="3">Homotrimer.</text>
</comment>
<protein>
    <submittedName>
        <fullName evidence="14">Rh family, C glycoprotein a</fullName>
    </submittedName>
</protein>
<evidence type="ECO:0000256" key="11">
    <source>
        <dbReference type="ARBA" id="ARBA00025220"/>
    </source>
</evidence>
<dbReference type="InterPro" id="IPR024041">
    <property type="entry name" value="NH4_transpt_AmtB-like_dom"/>
</dbReference>
<keyword evidence="8 12" id="KW-0472">Membrane</keyword>
<dbReference type="SUPFAM" id="SSF111352">
    <property type="entry name" value="Ammonium transporter"/>
    <property type="match status" value="1"/>
</dbReference>
<evidence type="ECO:0000256" key="1">
    <source>
        <dbReference type="ARBA" id="ARBA00004651"/>
    </source>
</evidence>
<evidence type="ECO:0000259" key="13">
    <source>
        <dbReference type="Pfam" id="PF00909"/>
    </source>
</evidence>
<keyword evidence="9" id="KW-0924">Ammonia transport</keyword>
<evidence type="ECO:0000256" key="4">
    <source>
        <dbReference type="ARBA" id="ARBA00022448"/>
    </source>
</evidence>
<keyword evidence="10" id="KW-0325">Glycoprotein</keyword>
<dbReference type="FunFam" id="1.10.3430.10:FF:000001">
    <property type="entry name" value="Ammonium transporter Rh type C"/>
    <property type="match status" value="1"/>
</dbReference>
<keyword evidence="5" id="KW-1003">Cell membrane</keyword>
<evidence type="ECO:0000256" key="3">
    <source>
        <dbReference type="ARBA" id="ARBA00011233"/>
    </source>
</evidence>
<evidence type="ECO:0000256" key="6">
    <source>
        <dbReference type="ARBA" id="ARBA00022692"/>
    </source>
</evidence>
<dbReference type="Proteomes" id="UP000694700">
    <property type="component" value="Unplaced"/>
</dbReference>
<feature type="transmembrane region" description="Helical" evidence="12">
    <location>
        <begin position="404"/>
        <end position="428"/>
    </location>
</feature>
<comment type="subcellular location">
    <subcellularLocation>
        <location evidence="1">Cell membrane</location>
        <topology evidence="1">Multi-pass membrane protein</topology>
    </subcellularLocation>
</comment>
<feature type="transmembrane region" description="Helical" evidence="12">
    <location>
        <begin position="323"/>
        <end position="340"/>
    </location>
</feature>
<dbReference type="Pfam" id="PF00909">
    <property type="entry name" value="Ammonium_transp"/>
    <property type="match status" value="1"/>
</dbReference>
<feature type="transmembrane region" description="Helical" evidence="12">
    <location>
        <begin position="136"/>
        <end position="158"/>
    </location>
</feature>
<dbReference type="GO" id="GO:0005886">
    <property type="term" value="C:plasma membrane"/>
    <property type="evidence" value="ECO:0007669"/>
    <property type="project" value="UniProtKB-SubCell"/>
</dbReference>
<feature type="transmembrane region" description="Helical" evidence="12">
    <location>
        <begin position="298"/>
        <end position="317"/>
    </location>
</feature>
<evidence type="ECO:0000313" key="15">
    <source>
        <dbReference type="Proteomes" id="UP000694700"/>
    </source>
</evidence>
<dbReference type="GO" id="GO:0008519">
    <property type="term" value="F:ammonium channel activity"/>
    <property type="evidence" value="ECO:0007669"/>
    <property type="project" value="InterPro"/>
</dbReference>
<name>A0A8C1X5U8_CYPCA</name>
<evidence type="ECO:0000256" key="8">
    <source>
        <dbReference type="ARBA" id="ARBA00023136"/>
    </source>
</evidence>
<dbReference type="PRINTS" id="PR00342">
    <property type="entry name" value="RHESUSRHD"/>
</dbReference>
<comment type="similarity">
    <text evidence="2">Belongs to the ammonium transporter (TC 2.A.49) family. Rh subfamily.</text>
</comment>
<proteinExistence type="inferred from homology"/>
<dbReference type="PANTHER" id="PTHR11730">
    <property type="entry name" value="AMMONIUM TRANSPORTER"/>
    <property type="match status" value="1"/>
</dbReference>
<comment type="function">
    <text evidence="11">Functions as an ammonia transporter. May play a role in the elimination of ammonia in the gill.</text>
</comment>
<feature type="transmembrane region" description="Helical" evidence="12">
    <location>
        <begin position="22"/>
        <end position="43"/>
    </location>
</feature>
<keyword evidence="6 12" id="KW-0812">Transmembrane</keyword>
<dbReference type="InterPro" id="IPR002229">
    <property type="entry name" value="RhesusRHD"/>
</dbReference>
<evidence type="ECO:0000256" key="2">
    <source>
        <dbReference type="ARBA" id="ARBA00011036"/>
    </source>
</evidence>
<evidence type="ECO:0000313" key="14">
    <source>
        <dbReference type="Ensembl" id="ENSCCRP00015076313.1"/>
    </source>
</evidence>
<dbReference type="InterPro" id="IPR029020">
    <property type="entry name" value="Ammonium/urea_transptr"/>
</dbReference>
<organism evidence="14 15">
    <name type="scientific">Cyprinus carpio</name>
    <name type="common">Common carp</name>
    <dbReference type="NCBI Taxonomy" id="7962"/>
    <lineage>
        <taxon>Eukaryota</taxon>
        <taxon>Metazoa</taxon>
        <taxon>Chordata</taxon>
        <taxon>Craniata</taxon>
        <taxon>Vertebrata</taxon>
        <taxon>Euteleostomi</taxon>
        <taxon>Actinopterygii</taxon>
        <taxon>Neopterygii</taxon>
        <taxon>Teleostei</taxon>
        <taxon>Ostariophysi</taxon>
        <taxon>Cypriniformes</taxon>
        <taxon>Cyprinidae</taxon>
        <taxon>Cyprininae</taxon>
        <taxon>Cyprinus</taxon>
    </lineage>
</organism>
<dbReference type="AlphaFoldDB" id="A0A8C1X5U8"/>
<dbReference type="Gene3D" id="1.10.3430.10">
    <property type="entry name" value="Ammonium transporter AmtB like domains"/>
    <property type="match status" value="1"/>
</dbReference>
<accession>A0A8C1X5U8</accession>
<evidence type="ECO:0000256" key="7">
    <source>
        <dbReference type="ARBA" id="ARBA00022989"/>
    </source>
</evidence>
<evidence type="ECO:0000256" key="12">
    <source>
        <dbReference type="SAM" id="Phobius"/>
    </source>
</evidence>
<gene>
    <name evidence="14" type="primary">LOC109068631</name>
</gene>
<sequence length="483" mass="53285">MGNCAACCRGFWCRAKNPDVRISLPVVCFVWQIAMIILFGVFVRYDEESDAHWSEHKREKNITSDIENEFYYRYPSFQDVHVMIFVGFGFLMTFLKRYSFGGVGFNFLIAAFGLQWALLMQGWFHALDPADGQIKIGIENIINADFCVAGCLIAYGALLGKVSPVQLMVLTLFGIPLFAVEEYIILHVLHVRDAGGSMVIHTFGAYYGLTISWILYRPKLDQSKRLNGSGYHSDVFAMIGTLFLWMFWPSFNSAISDHGDGQHRAAINTYLALASSVLTTFAISSLSAKRGKLDMVHIQNATLAGGVAMGTAAEFMITPYGSLIVGFCCGIISTFGYLVITPFMEKYMKIQDTCGVHNLHAMPGVLGAVVGAITAATASENCNSKNFKSYKFTKKVKTPATQGGFQAAGLCVALAFGIVGGAIVGFILRLPVWGDPSDDNCFDDEVYWEVPEDEESIPPILEYNSHMVGKYADRMSNFTVEQS</sequence>
<keyword evidence="7 12" id="KW-1133">Transmembrane helix</keyword>
<evidence type="ECO:0000256" key="9">
    <source>
        <dbReference type="ARBA" id="ARBA00023177"/>
    </source>
</evidence>
<feature type="transmembrane region" description="Helical" evidence="12">
    <location>
        <begin position="165"/>
        <end position="186"/>
    </location>
</feature>
<feature type="transmembrane region" description="Helical" evidence="12">
    <location>
        <begin position="198"/>
        <end position="216"/>
    </location>
</feature>
<dbReference type="Ensembl" id="ENSCCRT00015078789.1">
    <property type="protein sequence ID" value="ENSCCRP00015076313.1"/>
    <property type="gene ID" value="ENSCCRG00015029409.1"/>
</dbReference>
<dbReference type="GO" id="GO:0097272">
    <property type="term" value="P:ammonium homeostasis"/>
    <property type="evidence" value="ECO:0007669"/>
    <property type="project" value="TreeGrafter"/>
</dbReference>
<dbReference type="PANTHER" id="PTHR11730:SF30">
    <property type="entry name" value="AMMONIUM TRANSPORTER RH TYPE C"/>
    <property type="match status" value="1"/>
</dbReference>
<reference evidence="14" key="1">
    <citation type="submission" date="2025-08" db="UniProtKB">
        <authorList>
            <consortium name="Ensembl"/>
        </authorList>
    </citation>
    <scope>IDENTIFICATION</scope>
</reference>
<feature type="transmembrane region" description="Helical" evidence="12">
    <location>
        <begin position="228"/>
        <end position="247"/>
    </location>
</feature>
<keyword evidence="4" id="KW-0813">Transport</keyword>
<feature type="transmembrane region" description="Helical" evidence="12">
    <location>
        <begin position="267"/>
        <end position="286"/>
    </location>
</feature>
<evidence type="ECO:0000256" key="10">
    <source>
        <dbReference type="ARBA" id="ARBA00023180"/>
    </source>
</evidence>
<feature type="domain" description="Ammonium transporter AmtB-like" evidence="13">
    <location>
        <begin position="67"/>
        <end position="442"/>
    </location>
</feature>
<feature type="transmembrane region" description="Helical" evidence="12">
    <location>
        <begin position="105"/>
        <end position="124"/>
    </location>
</feature>
<feature type="transmembrane region" description="Helical" evidence="12">
    <location>
        <begin position="80"/>
        <end position="98"/>
    </location>
</feature>
<evidence type="ECO:0000256" key="5">
    <source>
        <dbReference type="ARBA" id="ARBA00022475"/>
    </source>
</evidence>